<dbReference type="AlphaFoldDB" id="A0AAW3PAV5"/>
<sequence length="423" mass="45530">MALDTDLALTNIWSYGGHERQISDYLVDRLGRAGLDAHRQDLDERSANTIVALGEVTGTQLMLVAPTDSHFAGNQAEDGLQWGEPNRRDNMLPATRVGESVVGLASDNPKAMVTAITLALEALNAVGFRPRGGLVGAFAACGAPARAPESEPRKLNSLGAGVWHMASQGVLPDFAMYHKPGYQIAWEDMALNQFEITIAGDPTYMAYGGMYRVMDAVCQVASKFNAWTRRYAQRKHGTFEGLSALNVIQVGRAERPNWSSGVAKLYADIRTAPLAPPAFGRQVMERVMAEAVGNLPEVEISWRQVAFMPGGSTSPLNWIVQSGIRGSLSVDGRREEMYTSAPVGQTEMGYLQRLGVATAKLHGFPPGVAGHPEMPADIKELTLSCAYAPHIVKAARVMIYAAVDTLSRSADELLSVESSTGAV</sequence>
<accession>A0AAW3PAV5</accession>
<evidence type="ECO:0000313" key="1">
    <source>
        <dbReference type="EMBL" id="KWF46733.1"/>
    </source>
</evidence>
<comment type="caution">
    <text evidence="1">The sequence shown here is derived from an EMBL/GenBank/DDBJ whole genome shotgun (WGS) entry which is preliminary data.</text>
</comment>
<evidence type="ECO:0000313" key="2">
    <source>
        <dbReference type="Proteomes" id="UP000063236"/>
    </source>
</evidence>
<gene>
    <name evidence="1" type="ORF">WL88_25825</name>
</gene>
<protein>
    <submittedName>
        <fullName evidence="1">Uncharacterized protein</fullName>
    </submittedName>
</protein>
<dbReference type="Proteomes" id="UP000063236">
    <property type="component" value="Unassembled WGS sequence"/>
</dbReference>
<name>A0AAW3PAV5_9BURK</name>
<reference evidence="1 2" key="1">
    <citation type="submission" date="2015-11" db="EMBL/GenBank/DDBJ databases">
        <title>Expanding the genomic diversity of Burkholderia species for the development of highly accurate diagnostics.</title>
        <authorList>
            <person name="Sahl J."/>
            <person name="Keim P."/>
            <person name="Wagner D."/>
        </authorList>
    </citation>
    <scope>NUCLEOTIDE SEQUENCE [LARGE SCALE GENOMIC DNA]</scope>
    <source>
        <strain evidence="1 2">MSMB378WGS</strain>
    </source>
</reference>
<dbReference type="SUPFAM" id="SSF53187">
    <property type="entry name" value="Zn-dependent exopeptidases"/>
    <property type="match status" value="1"/>
</dbReference>
<dbReference type="EMBL" id="LPJV01000059">
    <property type="protein sequence ID" value="KWF46733.1"/>
    <property type="molecule type" value="Genomic_DNA"/>
</dbReference>
<proteinExistence type="predicted"/>
<organism evidence="1 2">
    <name type="scientific">Burkholderia diffusa</name>
    <dbReference type="NCBI Taxonomy" id="488732"/>
    <lineage>
        <taxon>Bacteria</taxon>
        <taxon>Pseudomonadati</taxon>
        <taxon>Pseudomonadota</taxon>
        <taxon>Betaproteobacteria</taxon>
        <taxon>Burkholderiales</taxon>
        <taxon>Burkholderiaceae</taxon>
        <taxon>Burkholderia</taxon>
        <taxon>Burkholderia cepacia complex</taxon>
    </lineage>
</organism>
<dbReference type="Gene3D" id="3.40.630.10">
    <property type="entry name" value="Zn peptidases"/>
    <property type="match status" value="1"/>
</dbReference>